<organism evidence="2 3">
    <name type="scientific">Mycobacterium malmoense</name>
    <dbReference type="NCBI Taxonomy" id="1780"/>
    <lineage>
        <taxon>Bacteria</taxon>
        <taxon>Bacillati</taxon>
        <taxon>Actinomycetota</taxon>
        <taxon>Actinomycetes</taxon>
        <taxon>Mycobacteriales</taxon>
        <taxon>Mycobacteriaceae</taxon>
        <taxon>Mycobacterium</taxon>
    </lineage>
</organism>
<keyword evidence="1" id="KW-1133">Transmembrane helix</keyword>
<evidence type="ECO:0000256" key="1">
    <source>
        <dbReference type="SAM" id="Phobius"/>
    </source>
</evidence>
<sequence length="76" mass="7791">MVLGLVYKSNTGNTIPMVVKVGTTALLVGLALALLVYSIISGTVNPVGIAMGVFNLSGFALMYGVICLVCALIRSS</sequence>
<keyword evidence="3" id="KW-1185">Reference proteome</keyword>
<dbReference type="EMBL" id="MVHV01000001">
    <property type="protein sequence ID" value="ORA85403.1"/>
    <property type="molecule type" value="Genomic_DNA"/>
</dbReference>
<accession>A0ABX3SXL8</accession>
<keyword evidence="1" id="KW-0472">Membrane</keyword>
<gene>
    <name evidence="2" type="ORF">BST29_00590</name>
</gene>
<feature type="transmembrane region" description="Helical" evidence="1">
    <location>
        <begin position="21"/>
        <end position="40"/>
    </location>
</feature>
<comment type="caution">
    <text evidence="2">The sequence shown here is derived from an EMBL/GenBank/DDBJ whole genome shotgun (WGS) entry which is preliminary data.</text>
</comment>
<feature type="transmembrane region" description="Helical" evidence="1">
    <location>
        <begin position="52"/>
        <end position="73"/>
    </location>
</feature>
<evidence type="ECO:0000313" key="3">
    <source>
        <dbReference type="Proteomes" id="UP000243140"/>
    </source>
</evidence>
<name>A0ABX3SXL8_MYCMA</name>
<evidence type="ECO:0000313" key="2">
    <source>
        <dbReference type="EMBL" id="ORA85403.1"/>
    </source>
</evidence>
<reference evidence="2 3" key="1">
    <citation type="submission" date="2017-02" db="EMBL/GenBank/DDBJ databases">
        <title>The new phylogeny of genus Mycobacterium.</title>
        <authorList>
            <person name="Tortoli E."/>
            <person name="Trovato A."/>
            <person name="Cirillo D.M."/>
        </authorList>
    </citation>
    <scope>NUCLEOTIDE SEQUENCE [LARGE SCALE GENOMIC DNA]</scope>
    <source>
        <strain evidence="2 3">IP1130001</strain>
    </source>
</reference>
<dbReference type="Proteomes" id="UP000243140">
    <property type="component" value="Unassembled WGS sequence"/>
</dbReference>
<keyword evidence="1" id="KW-0812">Transmembrane</keyword>
<proteinExistence type="predicted"/>
<protein>
    <submittedName>
        <fullName evidence="2">Uncharacterized protein</fullName>
    </submittedName>
</protein>